<evidence type="ECO:0000259" key="2">
    <source>
        <dbReference type="Pfam" id="PF13581"/>
    </source>
</evidence>
<keyword evidence="3" id="KW-0808">Transferase</keyword>
<dbReference type="InterPro" id="IPR003594">
    <property type="entry name" value="HATPase_dom"/>
</dbReference>
<reference evidence="4" key="1">
    <citation type="submission" date="2018-08" db="EMBL/GenBank/DDBJ databases">
        <authorList>
            <person name="Rodrigo-Torres L."/>
            <person name="Arahal R. D."/>
            <person name="Lucena T."/>
        </authorList>
    </citation>
    <scope>NUCLEOTIDE SEQUENCE [LARGE SCALE GENOMIC DNA]</scope>
    <source>
        <strain evidence="4">CECT 7235</strain>
    </source>
</reference>
<dbReference type="AlphaFoldDB" id="A0A3B0M569"/>
<name>A0A3B0M569_9RHOB</name>
<dbReference type="InterPro" id="IPR036890">
    <property type="entry name" value="HATPase_C_sf"/>
</dbReference>
<dbReference type="OrthoDB" id="9792240at2"/>
<dbReference type="RefSeq" id="WP_121093463.1">
    <property type="nucleotide sequence ID" value="NZ_UIHC01000006.1"/>
</dbReference>
<dbReference type="Pfam" id="PF13581">
    <property type="entry name" value="HATPase_c_2"/>
    <property type="match status" value="1"/>
</dbReference>
<keyword evidence="4" id="KW-1185">Reference proteome</keyword>
<proteinExistence type="predicted"/>
<evidence type="ECO:0000313" key="4">
    <source>
        <dbReference type="Proteomes" id="UP000272908"/>
    </source>
</evidence>
<dbReference type="CDD" id="cd16936">
    <property type="entry name" value="HATPase_RsbW-like"/>
    <property type="match status" value="1"/>
</dbReference>
<keyword evidence="3" id="KW-0418">Kinase</keyword>
<dbReference type="SUPFAM" id="SSF55874">
    <property type="entry name" value="ATPase domain of HSP90 chaperone/DNA topoisomerase II/histidine kinase"/>
    <property type="match status" value="1"/>
</dbReference>
<dbReference type="EMBL" id="UIHC01000006">
    <property type="protein sequence ID" value="SUZ31162.1"/>
    <property type="molecule type" value="Genomic_DNA"/>
</dbReference>
<feature type="domain" description="Histidine kinase/HSP90-like ATPase" evidence="2">
    <location>
        <begin position="18"/>
        <end position="136"/>
    </location>
</feature>
<dbReference type="PANTHER" id="PTHR35526">
    <property type="entry name" value="ANTI-SIGMA-F FACTOR RSBW-RELATED"/>
    <property type="match status" value="1"/>
</dbReference>
<evidence type="ECO:0000256" key="1">
    <source>
        <dbReference type="ARBA" id="ARBA00022527"/>
    </source>
</evidence>
<dbReference type="PANTHER" id="PTHR35526:SF3">
    <property type="entry name" value="ANTI-SIGMA-F FACTOR RSBW"/>
    <property type="match status" value="1"/>
</dbReference>
<organism evidence="3 4">
    <name type="scientific">Roseinatronobacter ekhonensis</name>
    <dbReference type="NCBI Taxonomy" id="254356"/>
    <lineage>
        <taxon>Bacteria</taxon>
        <taxon>Pseudomonadati</taxon>
        <taxon>Pseudomonadota</taxon>
        <taxon>Alphaproteobacteria</taxon>
        <taxon>Rhodobacterales</taxon>
        <taxon>Paracoccaceae</taxon>
        <taxon>Roseinatronobacter</taxon>
    </lineage>
</organism>
<gene>
    <name evidence="3" type="primary">rsbW</name>
    <name evidence="3" type="ORF">ROE7235_00898</name>
</gene>
<dbReference type="EC" id="2.7.11.1" evidence="3"/>
<dbReference type="GO" id="GO:0004674">
    <property type="term" value="F:protein serine/threonine kinase activity"/>
    <property type="evidence" value="ECO:0007669"/>
    <property type="project" value="UniProtKB-KW"/>
</dbReference>
<dbReference type="PROSITE" id="PS51257">
    <property type="entry name" value="PROKAR_LIPOPROTEIN"/>
    <property type="match status" value="1"/>
</dbReference>
<dbReference type="Proteomes" id="UP000272908">
    <property type="component" value="Unassembled WGS sequence"/>
</dbReference>
<sequence>MTYRNAASPTVFTACCHSSLDDVRALLLQVDGFLRAAQTPADWIEDMNIILAEVLSNIARHGYCDDTGRIDLEIRLADNELRCRVSDTGRPFDPNAVGHATPEPELLREGGYGWFLIRSLARALTYRRAMGTNNLTFWVPVACKHPLADLVG</sequence>
<evidence type="ECO:0000313" key="3">
    <source>
        <dbReference type="EMBL" id="SUZ31162.1"/>
    </source>
</evidence>
<protein>
    <submittedName>
        <fullName evidence="3">Serine-protein kinase RsbW</fullName>
        <ecNumber evidence="3">2.7.11.1</ecNumber>
    </submittedName>
</protein>
<keyword evidence="1" id="KW-0723">Serine/threonine-protein kinase</keyword>
<dbReference type="InterPro" id="IPR050267">
    <property type="entry name" value="Anti-sigma-factor_SerPK"/>
</dbReference>
<accession>A0A3B0M569</accession>
<dbReference type="Gene3D" id="3.30.565.10">
    <property type="entry name" value="Histidine kinase-like ATPase, C-terminal domain"/>
    <property type="match status" value="1"/>
</dbReference>